<name>W2YE89_PHYNI</name>
<protein>
    <submittedName>
        <fullName evidence="1">Uncharacterized protein</fullName>
    </submittedName>
</protein>
<evidence type="ECO:0000313" key="2">
    <source>
        <dbReference type="Proteomes" id="UP000018948"/>
    </source>
</evidence>
<gene>
    <name evidence="1" type="ORF">F442_18303</name>
</gene>
<evidence type="ECO:0000313" key="1">
    <source>
        <dbReference type="EMBL" id="ETP33107.1"/>
    </source>
</evidence>
<accession>W2YE89</accession>
<reference evidence="1 2" key="1">
    <citation type="submission" date="2013-11" db="EMBL/GenBank/DDBJ databases">
        <title>The Genome Sequence of Phytophthora parasitica P10297.</title>
        <authorList>
            <consortium name="The Broad Institute Genomics Platform"/>
            <person name="Russ C."/>
            <person name="Tyler B."/>
            <person name="Panabieres F."/>
            <person name="Shan W."/>
            <person name="Tripathy S."/>
            <person name="Grunwald N."/>
            <person name="Machado M."/>
            <person name="Johnson C.S."/>
            <person name="Walker B."/>
            <person name="Young S.K."/>
            <person name="Zeng Q."/>
            <person name="Gargeya S."/>
            <person name="Fitzgerald M."/>
            <person name="Haas B."/>
            <person name="Abouelleil A."/>
            <person name="Allen A.W."/>
            <person name="Alvarado L."/>
            <person name="Arachchi H.M."/>
            <person name="Berlin A.M."/>
            <person name="Chapman S.B."/>
            <person name="Gainer-Dewar J."/>
            <person name="Goldberg J."/>
            <person name="Griggs A."/>
            <person name="Gujja S."/>
            <person name="Hansen M."/>
            <person name="Howarth C."/>
            <person name="Imamovic A."/>
            <person name="Ireland A."/>
            <person name="Larimer J."/>
            <person name="McCowan C."/>
            <person name="Murphy C."/>
            <person name="Pearson M."/>
            <person name="Poon T.W."/>
            <person name="Priest M."/>
            <person name="Roberts A."/>
            <person name="Saif S."/>
            <person name="Shea T."/>
            <person name="Sisk P."/>
            <person name="Sykes S."/>
            <person name="Wortman J."/>
            <person name="Nusbaum C."/>
            <person name="Birren B."/>
        </authorList>
    </citation>
    <scope>NUCLEOTIDE SEQUENCE [LARGE SCALE GENOMIC DNA]</scope>
    <source>
        <strain evidence="1 2">P10297</strain>
    </source>
</reference>
<organism evidence="1 2">
    <name type="scientific">Phytophthora nicotianae P10297</name>
    <dbReference type="NCBI Taxonomy" id="1317064"/>
    <lineage>
        <taxon>Eukaryota</taxon>
        <taxon>Sar</taxon>
        <taxon>Stramenopiles</taxon>
        <taxon>Oomycota</taxon>
        <taxon>Peronosporomycetes</taxon>
        <taxon>Peronosporales</taxon>
        <taxon>Peronosporaceae</taxon>
        <taxon>Phytophthora</taxon>
    </lineage>
</organism>
<proteinExistence type="predicted"/>
<comment type="caution">
    <text evidence="1">The sequence shown here is derived from an EMBL/GenBank/DDBJ whole genome shotgun (WGS) entry which is preliminary data.</text>
</comment>
<dbReference type="AlphaFoldDB" id="W2YE89"/>
<dbReference type="EMBL" id="ANIY01003833">
    <property type="protein sequence ID" value="ETP33107.1"/>
    <property type="molecule type" value="Genomic_DNA"/>
</dbReference>
<sequence>MFCQLVRSSANGDKWGTMSESEPEVHVPSTGMWESSPIAKEWHESWEAFKEYLVVY</sequence>
<dbReference type="Proteomes" id="UP000018948">
    <property type="component" value="Unassembled WGS sequence"/>
</dbReference>